<name>A0A5M4B1C1_9BACT</name>
<sequence length="415" mass="46564">MKKILWLCNVAFSNKKLRGTGTWLEATSEALVDSGFELSNITFGNVKKVTRSDAGAIKQWLVPKEKLSKKGLPSKETIRAIKDIESHLMPDLIQIWGTESYWGMLAVNKIIKSPVILEMQGMLHLYEKVYYGGLSTKDVLSCIGLKEILFPKLLLQKKKKSFRERGKLEQIIIKGTDHISVQSEWVNSVVQHSNPSAKIYSTKMLLRKQFYNAATWQHSSSSEPTIFTSSSGSVPYKGLYVVFRALSVLKEKYPNLKVRIAGNIPTTKSTWRRDGYTNWLISEAKKCNVEDAIEWLGPLDVNEIIKEIQQASVVVIPSYIETYCLALAEAMYLGAPVVVSYSSAMTELAKDGESALYFPIGDHISCAAQVEKVLSDKSLATKLGKNARETGIIRNAPENFIDNQISIYNEFLKSY</sequence>
<accession>A0A5M4B1C1</accession>
<evidence type="ECO:0000313" key="4">
    <source>
        <dbReference type="Proteomes" id="UP000391834"/>
    </source>
</evidence>
<keyword evidence="1 3" id="KW-0808">Transferase</keyword>
<dbReference type="PANTHER" id="PTHR46401">
    <property type="entry name" value="GLYCOSYLTRANSFERASE WBBK-RELATED"/>
    <property type="match status" value="1"/>
</dbReference>
<dbReference type="Proteomes" id="UP000391834">
    <property type="component" value="Unassembled WGS sequence"/>
</dbReference>
<evidence type="ECO:0000256" key="1">
    <source>
        <dbReference type="ARBA" id="ARBA00022679"/>
    </source>
</evidence>
<dbReference type="InterPro" id="IPR001296">
    <property type="entry name" value="Glyco_trans_1"/>
</dbReference>
<comment type="caution">
    <text evidence="3">The sequence shown here is derived from an EMBL/GenBank/DDBJ whole genome shotgun (WGS) entry which is preliminary data.</text>
</comment>
<protein>
    <submittedName>
        <fullName evidence="3">Glycosyl transferase</fullName>
    </submittedName>
</protein>
<dbReference type="PANTHER" id="PTHR46401:SF2">
    <property type="entry name" value="GLYCOSYLTRANSFERASE WBBK-RELATED"/>
    <property type="match status" value="1"/>
</dbReference>
<keyword evidence="4" id="KW-1185">Reference proteome</keyword>
<gene>
    <name evidence="3" type="ORF">PbJCM13498_28250</name>
</gene>
<dbReference type="GO" id="GO:0016757">
    <property type="term" value="F:glycosyltransferase activity"/>
    <property type="evidence" value="ECO:0007669"/>
    <property type="project" value="InterPro"/>
</dbReference>
<dbReference type="Gene3D" id="3.40.50.2000">
    <property type="entry name" value="Glycogen Phosphorylase B"/>
    <property type="match status" value="1"/>
</dbReference>
<dbReference type="CDD" id="cd03801">
    <property type="entry name" value="GT4_PimA-like"/>
    <property type="match status" value="1"/>
</dbReference>
<evidence type="ECO:0000259" key="2">
    <source>
        <dbReference type="Pfam" id="PF00534"/>
    </source>
</evidence>
<proteinExistence type="predicted"/>
<dbReference type="Pfam" id="PF00534">
    <property type="entry name" value="Glycos_transf_1"/>
    <property type="match status" value="1"/>
</dbReference>
<dbReference type="GO" id="GO:0009103">
    <property type="term" value="P:lipopolysaccharide biosynthetic process"/>
    <property type="evidence" value="ECO:0007669"/>
    <property type="project" value="TreeGrafter"/>
</dbReference>
<feature type="domain" description="Glycosyl transferase family 1" evidence="2">
    <location>
        <begin position="217"/>
        <end position="389"/>
    </location>
</feature>
<dbReference type="AlphaFoldDB" id="A0A5M4B1C1"/>
<reference evidence="3 4" key="1">
    <citation type="submission" date="2019-10" db="EMBL/GenBank/DDBJ databases">
        <title>Prolixibacter strains distinguished by the presence of nitrate reductase genes were adept at nitrate-dependent anaerobic corrosion of metallic iron and carbon steel.</title>
        <authorList>
            <person name="Iino T."/>
            <person name="Shono N."/>
            <person name="Ito K."/>
            <person name="Nakamura R."/>
            <person name="Sueoka K."/>
            <person name="Harayama S."/>
            <person name="Ohkuma M."/>
        </authorList>
    </citation>
    <scope>NUCLEOTIDE SEQUENCE [LARGE SCALE GENOMIC DNA]</scope>
    <source>
        <strain evidence="3 4">JCM 13498</strain>
    </source>
</reference>
<dbReference type="SUPFAM" id="SSF53756">
    <property type="entry name" value="UDP-Glycosyltransferase/glycogen phosphorylase"/>
    <property type="match status" value="1"/>
</dbReference>
<dbReference type="OrthoDB" id="1096251at2"/>
<organism evidence="3 4">
    <name type="scientific">Prolixibacter bellariivorans</name>
    <dbReference type="NCBI Taxonomy" id="314319"/>
    <lineage>
        <taxon>Bacteria</taxon>
        <taxon>Pseudomonadati</taxon>
        <taxon>Bacteroidota</taxon>
        <taxon>Bacteroidia</taxon>
        <taxon>Marinilabiliales</taxon>
        <taxon>Prolixibacteraceae</taxon>
        <taxon>Prolixibacter</taxon>
    </lineage>
</organism>
<dbReference type="RefSeq" id="WP_027585822.1">
    <property type="nucleotide sequence ID" value="NZ_BLAX01000001.1"/>
</dbReference>
<evidence type="ECO:0000313" key="3">
    <source>
        <dbReference type="EMBL" id="GET33962.1"/>
    </source>
</evidence>
<dbReference type="EMBL" id="BLAX01000001">
    <property type="protein sequence ID" value="GET33962.1"/>
    <property type="molecule type" value="Genomic_DNA"/>
</dbReference>